<dbReference type="OrthoDB" id="417112at2759"/>
<name>A0A6A6ZCB5_9PLEO</name>
<dbReference type="NCBIfam" id="TIGR04336">
    <property type="entry name" value="AmmeMemoSam_B"/>
    <property type="match status" value="1"/>
</dbReference>
<dbReference type="EMBL" id="MU006249">
    <property type="protein sequence ID" value="KAF2818761.1"/>
    <property type="molecule type" value="Genomic_DNA"/>
</dbReference>
<gene>
    <name evidence="2" type="ORF">CC86DRAFT_363850</name>
</gene>
<dbReference type="PANTHER" id="PTHR11060:SF0">
    <property type="entry name" value="PROTEIN MEMO1"/>
    <property type="match status" value="1"/>
</dbReference>
<organism evidence="2 3">
    <name type="scientific">Ophiobolus disseminans</name>
    <dbReference type="NCBI Taxonomy" id="1469910"/>
    <lineage>
        <taxon>Eukaryota</taxon>
        <taxon>Fungi</taxon>
        <taxon>Dikarya</taxon>
        <taxon>Ascomycota</taxon>
        <taxon>Pezizomycotina</taxon>
        <taxon>Dothideomycetes</taxon>
        <taxon>Pleosporomycetidae</taxon>
        <taxon>Pleosporales</taxon>
        <taxon>Pleosporineae</taxon>
        <taxon>Phaeosphaeriaceae</taxon>
        <taxon>Ophiobolus</taxon>
    </lineage>
</organism>
<dbReference type="AlphaFoldDB" id="A0A6A6ZCB5"/>
<protein>
    <submittedName>
        <fullName evidence="2">UPF0103-domain-containing protein</fullName>
    </submittedName>
</protein>
<dbReference type="PANTHER" id="PTHR11060">
    <property type="entry name" value="PROTEIN MEMO1"/>
    <property type="match status" value="1"/>
</dbReference>
<dbReference type="Pfam" id="PF01875">
    <property type="entry name" value="Memo"/>
    <property type="match status" value="1"/>
</dbReference>
<evidence type="ECO:0000256" key="1">
    <source>
        <dbReference type="ARBA" id="ARBA00006315"/>
    </source>
</evidence>
<dbReference type="Proteomes" id="UP000799424">
    <property type="component" value="Unassembled WGS sequence"/>
</dbReference>
<sequence length="331" mass="35951">MVTRRPSHAGSWYTDNGQQLSRQLDSWLEAVSSSTTPIGSTSSQQGAVSIPTPNARAIIAPHAGYSYSGPAAAWAYKSADWANAKRVFLLGPSHHHYLTGAATTKCDKYATPLGDLIVDTALVHQIQEQWGLETMSRSVDEEEHSLEMHLPYIYKMLSLKNPSFQSSPASVPLIPIMIGNTSTATETSLGSHIAPFLSDPSNIFVISSDFCHWGSRFRYTYYASPSGTSTHLRSSSKVAADWPIHESIKAVDFESMDAVESGRHEAFVEQLKESGNTVCGRHPIGVFMAAVERAGLGGEKGRMRFVRYERSGEVVGVGESSVSYASAFAVL</sequence>
<keyword evidence="3" id="KW-1185">Reference proteome</keyword>
<evidence type="ECO:0000313" key="2">
    <source>
        <dbReference type="EMBL" id="KAF2818761.1"/>
    </source>
</evidence>
<accession>A0A6A6ZCB5</accession>
<comment type="similarity">
    <text evidence="1">Belongs to the MEMO1 family.</text>
</comment>
<dbReference type="HAMAP" id="MF_00055">
    <property type="entry name" value="MEMO1"/>
    <property type="match status" value="1"/>
</dbReference>
<evidence type="ECO:0000313" key="3">
    <source>
        <dbReference type="Proteomes" id="UP000799424"/>
    </source>
</evidence>
<proteinExistence type="inferred from homology"/>
<dbReference type="CDD" id="cd07361">
    <property type="entry name" value="MEMO_like"/>
    <property type="match status" value="1"/>
</dbReference>
<reference evidence="2" key="1">
    <citation type="journal article" date="2020" name="Stud. Mycol.">
        <title>101 Dothideomycetes genomes: a test case for predicting lifestyles and emergence of pathogens.</title>
        <authorList>
            <person name="Haridas S."/>
            <person name="Albert R."/>
            <person name="Binder M."/>
            <person name="Bloem J."/>
            <person name="Labutti K."/>
            <person name="Salamov A."/>
            <person name="Andreopoulos B."/>
            <person name="Baker S."/>
            <person name="Barry K."/>
            <person name="Bills G."/>
            <person name="Bluhm B."/>
            <person name="Cannon C."/>
            <person name="Castanera R."/>
            <person name="Culley D."/>
            <person name="Daum C."/>
            <person name="Ezra D."/>
            <person name="Gonzalez J."/>
            <person name="Henrissat B."/>
            <person name="Kuo A."/>
            <person name="Liang C."/>
            <person name="Lipzen A."/>
            <person name="Lutzoni F."/>
            <person name="Magnuson J."/>
            <person name="Mondo S."/>
            <person name="Nolan M."/>
            <person name="Ohm R."/>
            <person name="Pangilinan J."/>
            <person name="Park H.-J."/>
            <person name="Ramirez L."/>
            <person name="Alfaro M."/>
            <person name="Sun H."/>
            <person name="Tritt A."/>
            <person name="Yoshinaga Y."/>
            <person name="Zwiers L.-H."/>
            <person name="Turgeon B."/>
            <person name="Goodwin S."/>
            <person name="Spatafora J."/>
            <person name="Crous P."/>
            <person name="Grigoriev I."/>
        </authorList>
    </citation>
    <scope>NUCLEOTIDE SEQUENCE</scope>
    <source>
        <strain evidence="2">CBS 113818</strain>
    </source>
</reference>
<dbReference type="InterPro" id="IPR002737">
    <property type="entry name" value="MEMO1_fam"/>
</dbReference>
<dbReference type="Gene3D" id="3.40.830.10">
    <property type="entry name" value="LigB-like"/>
    <property type="match status" value="1"/>
</dbReference>